<comment type="similarity">
    <text evidence="1">Belongs to the bacterial solute-binding protein 8 family.</text>
</comment>
<dbReference type="Pfam" id="PF01497">
    <property type="entry name" value="Peripla_BP_2"/>
    <property type="match status" value="1"/>
</dbReference>
<dbReference type="EMBL" id="BDJL01000003">
    <property type="protein sequence ID" value="GAV24293.1"/>
    <property type="molecule type" value="Genomic_DNA"/>
</dbReference>
<feature type="transmembrane region" description="Helical" evidence="2">
    <location>
        <begin position="7"/>
        <end position="25"/>
    </location>
</feature>
<sequence length="368" mass="40418">MQRVRNLGIFILILALSIGLTYFGVGSKTQAATKKVTTKTIVVTDLAGRKITIKQPVKRVVAIGPGALRLVSYVDGAARIVGVEEIEKKPNAKPYILAYPQLQKLPTIGQGGPDTQPDPEKILAVKPDVIFVVQLLDKAGADRLQQQVKIPVVVLDYGQAGFFDDTALKSINLIGKILGKEKRAQEIQNYVQKIKSDLAKRIGNAKSPKVYVGAVSFKGARGFESTQGSHPILKMVKAQNVADGLGKQGAITVDREQILLWDPEVIFIDAGGLSLVKDDYVKNKSFYQSLRAFKNNKVYGLLPYNFYNTNIETAFANAYYVGKVLYPAAFSAIDPAKKADEIYKFFLGKPLYQELKKKFGGFGPLNFD</sequence>
<feature type="domain" description="Fe/B12 periplasmic-binding" evidence="3">
    <location>
        <begin position="59"/>
        <end position="329"/>
    </location>
</feature>
<dbReference type="RefSeq" id="WP_075864500.1">
    <property type="nucleotide sequence ID" value="NZ_BDJL01000003.1"/>
</dbReference>
<comment type="caution">
    <text evidence="4">The sequence shown here is derived from an EMBL/GenBank/DDBJ whole genome shotgun (WGS) entry which is preliminary data.</text>
</comment>
<gene>
    <name evidence="4" type="ORF">ciss_02260</name>
</gene>
<evidence type="ECO:0000313" key="4">
    <source>
        <dbReference type="EMBL" id="GAV24293.1"/>
    </source>
</evidence>
<dbReference type="AlphaFoldDB" id="A0A1L8CZH9"/>
<name>A0A1L8CZH9_9THEO</name>
<dbReference type="InterPro" id="IPR002491">
    <property type="entry name" value="ABC_transptr_periplasmic_BD"/>
</dbReference>
<dbReference type="SUPFAM" id="SSF53807">
    <property type="entry name" value="Helical backbone' metal receptor"/>
    <property type="match status" value="1"/>
</dbReference>
<evidence type="ECO:0000259" key="3">
    <source>
        <dbReference type="PROSITE" id="PS50983"/>
    </source>
</evidence>
<keyword evidence="2" id="KW-0472">Membrane</keyword>
<accession>A0A1L8CZH9</accession>
<dbReference type="PROSITE" id="PS50983">
    <property type="entry name" value="FE_B12_PBP"/>
    <property type="match status" value="1"/>
</dbReference>
<evidence type="ECO:0000313" key="5">
    <source>
        <dbReference type="Proteomes" id="UP000187338"/>
    </source>
</evidence>
<organism evidence="4 5">
    <name type="scientific">Carboxydothermus islandicus</name>
    <dbReference type="NCBI Taxonomy" id="661089"/>
    <lineage>
        <taxon>Bacteria</taxon>
        <taxon>Bacillati</taxon>
        <taxon>Bacillota</taxon>
        <taxon>Clostridia</taxon>
        <taxon>Thermoanaerobacterales</taxon>
        <taxon>Thermoanaerobacteraceae</taxon>
        <taxon>Carboxydothermus</taxon>
    </lineage>
</organism>
<dbReference type="InterPro" id="IPR050902">
    <property type="entry name" value="ABC_Transporter_SBP"/>
</dbReference>
<dbReference type="CDD" id="cd01147">
    <property type="entry name" value="HemV-2"/>
    <property type="match status" value="1"/>
</dbReference>
<keyword evidence="5" id="KW-1185">Reference proteome</keyword>
<dbReference type="PANTHER" id="PTHR30535:SF34">
    <property type="entry name" value="MOLYBDATE-BINDING PROTEIN MOLA"/>
    <property type="match status" value="1"/>
</dbReference>
<keyword evidence="2" id="KW-0812">Transmembrane</keyword>
<evidence type="ECO:0000256" key="2">
    <source>
        <dbReference type="SAM" id="Phobius"/>
    </source>
</evidence>
<dbReference type="Proteomes" id="UP000187338">
    <property type="component" value="Unassembled WGS sequence"/>
</dbReference>
<dbReference type="PANTHER" id="PTHR30535">
    <property type="entry name" value="VITAMIN B12-BINDING PROTEIN"/>
    <property type="match status" value="1"/>
</dbReference>
<keyword evidence="2" id="KW-1133">Transmembrane helix</keyword>
<proteinExistence type="inferred from homology"/>
<reference evidence="5" key="1">
    <citation type="submission" date="2016-12" db="EMBL/GenBank/DDBJ databases">
        <title>Draft Genome Sequences od Carboxydothermus pertinax and islandicus, Hydrogenogenic Carboxydotrophic Bacteria.</title>
        <authorList>
            <person name="Fukuyama Y."/>
            <person name="Ohmae K."/>
            <person name="Yoneda Y."/>
            <person name="Yoshida T."/>
            <person name="Sako Y."/>
        </authorList>
    </citation>
    <scope>NUCLEOTIDE SEQUENCE [LARGE SCALE GENOMIC DNA]</scope>
    <source>
        <strain evidence="5">SET</strain>
    </source>
</reference>
<protein>
    <submittedName>
        <fullName evidence="4">Iron ABC transporter substrate-binding protein</fullName>
    </submittedName>
</protein>
<dbReference type="Gene3D" id="3.40.50.1980">
    <property type="entry name" value="Nitrogenase molybdenum iron protein domain"/>
    <property type="match status" value="2"/>
</dbReference>
<dbReference type="OrthoDB" id="9787830at2"/>
<evidence type="ECO:0000256" key="1">
    <source>
        <dbReference type="ARBA" id="ARBA00008814"/>
    </source>
</evidence>
<dbReference type="STRING" id="661089.ciss_02260"/>